<evidence type="ECO:0000259" key="1">
    <source>
        <dbReference type="Pfam" id="PF00583"/>
    </source>
</evidence>
<feature type="domain" description="N-acetyltransferase" evidence="1">
    <location>
        <begin position="36"/>
        <end position="87"/>
    </location>
</feature>
<dbReference type="Gene3D" id="3.40.630.30">
    <property type="match status" value="1"/>
</dbReference>
<dbReference type="InterPro" id="IPR016181">
    <property type="entry name" value="Acyl_CoA_acyltransferase"/>
</dbReference>
<keyword evidence="3" id="KW-1185">Reference proteome</keyword>
<dbReference type="CDD" id="cd04301">
    <property type="entry name" value="NAT_SF"/>
    <property type="match status" value="1"/>
</dbReference>
<accession>A0A8H5BG87</accession>
<dbReference type="InterPro" id="IPR000182">
    <property type="entry name" value="GNAT_dom"/>
</dbReference>
<comment type="caution">
    <text evidence="2">The sequence shown here is derived from an EMBL/GenBank/DDBJ whole genome shotgun (WGS) entry which is preliminary data.</text>
</comment>
<dbReference type="Pfam" id="PF00583">
    <property type="entry name" value="Acetyltransf_1"/>
    <property type="match status" value="1"/>
</dbReference>
<dbReference type="EMBL" id="JAACJJ010000028">
    <property type="protein sequence ID" value="KAF5322787.1"/>
    <property type="molecule type" value="Genomic_DNA"/>
</dbReference>
<evidence type="ECO:0000313" key="3">
    <source>
        <dbReference type="Proteomes" id="UP000567179"/>
    </source>
</evidence>
<dbReference type="GO" id="GO:0016747">
    <property type="term" value="F:acyltransferase activity, transferring groups other than amino-acyl groups"/>
    <property type="evidence" value="ECO:0007669"/>
    <property type="project" value="InterPro"/>
</dbReference>
<dbReference type="SUPFAM" id="SSF55729">
    <property type="entry name" value="Acyl-CoA N-acyltransferases (Nat)"/>
    <property type="match status" value="1"/>
</dbReference>
<name>A0A8H5BG87_9AGAR</name>
<evidence type="ECO:0000313" key="2">
    <source>
        <dbReference type="EMBL" id="KAF5322787.1"/>
    </source>
</evidence>
<gene>
    <name evidence="2" type="ORF">D9619_000606</name>
</gene>
<dbReference type="OrthoDB" id="329272at2759"/>
<protein>
    <recommendedName>
        <fullName evidence="1">N-acetyltransferase domain-containing protein</fullName>
    </recommendedName>
</protein>
<dbReference type="AlphaFoldDB" id="A0A8H5BG87"/>
<sequence>MRSLLRTVPKNDNSVMIYDDDPNTAHILLRLTPSITPIGTIRGVKIAKADSTYYKLSRLAVLKEYRKFSFGRALVETFHDWTRADALKSLPDGSDPASATATIACHSQIPVKGFYSSVIPHDLYTPRNLKS</sequence>
<reference evidence="2 3" key="1">
    <citation type="journal article" date="2020" name="ISME J.">
        <title>Uncovering the hidden diversity of litter-decomposition mechanisms in mushroom-forming fungi.</title>
        <authorList>
            <person name="Floudas D."/>
            <person name="Bentzer J."/>
            <person name="Ahren D."/>
            <person name="Johansson T."/>
            <person name="Persson P."/>
            <person name="Tunlid A."/>
        </authorList>
    </citation>
    <scope>NUCLEOTIDE SEQUENCE [LARGE SCALE GENOMIC DNA]</scope>
    <source>
        <strain evidence="2 3">CBS 101986</strain>
    </source>
</reference>
<organism evidence="2 3">
    <name type="scientific">Psilocybe cf. subviscida</name>
    <dbReference type="NCBI Taxonomy" id="2480587"/>
    <lineage>
        <taxon>Eukaryota</taxon>
        <taxon>Fungi</taxon>
        <taxon>Dikarya</taxon>
        <taxon>Basidiomycota</taxon>
        <taxon>Agaricomycotina</taxon>
        <taxon>Agaricomycetes</taxon>
        <taxon>Agaricomycetidae</taxon>
        <taxon>Agaricales</taxon>
        <taxon>Agaricineae</taxon>
        <taxon>Strophariaceae</taxon>
        <taxon>Psilocybe</taxon>
    </lineage>
</organism>
<proteinExistence type="predicted"/>
<dbReference type="Proteomes" id="UP000567179">
    <property type="component" value="Unassembled WGS sequence"/>
</dbReference>